<dbReference type="InterPro" id="IPR006202">
    <property type="entry name" value="Neur_chan_lig-bd"/>
</dbReference>
<feature type="transmembrane region" description="Helical" evidence="1">
    <location>
        <begin position="594"/>
        <end position="615"/>
    </location>
</feature>
<keyword evidence="1" id="KW-1133">Transmembrane helix</keyword>
<dbReference type="CDD" id="cd18989">
    <property type="entry name" value="LGIC_ECD_cation"/>
    <property type="match status" value="2"/>
</dbReference>
<dbReference type="OrthoDB" id="5975154at2759"/>
<protein>
    <recommendedName>
        <fullName evidence="3">Neurotransmitter-gated ion-channel ligand-binding domain-containing protein</fullName>
    </recommendedName>
</protein>
<reference evidence="4" key="2">
    <citation type="submission" date="2022-10" db="EMBL/GenBank/DDBJ databases">
        <authorList>
            <consortium name="ENA_rothamsted_submissions"/>
            <consortium name="culmorum"/>
            <person name="King R."/>
        </authorList>
    </citation>
    <scope>NUCLEOTIDE SEQUENCE</scope>
</reference>
<evidence type="ECO:0000256" key="1">
    <source>
        <dbReference type="SAM" id="Phobius"/>
    </source>
</evidence>
<keyword evidence="2" id="KW-0732">Signal</keyword>
<feature type="transmembrane region" description="Helical" evidence="1">
    <location>
        <begin position="456"/>
        <end position="474"/>
    </location>
</feature>
<organism evidence="4 5">
    <name type="scientific">Diatraea saccharalis</name>
    <name type="common">sugarcane borer</name>
    <dbReference type="NCBI Taxonomy" id="40085"/>
    <lineage>
        <taxon>Eukaryota</taxon>
        <taxon>Metazoa</taxon>
        <taxon>Ecdysozoa</taxon>
        <taxon>Arthropoda</taxon>
        <taxon>Hexapoda</taxon>
        <taxon>Insecta</taxon>
        <taxon>Pterygota</taxon>
        <taxon>Neoptera</taxon>
        <taxon>Endopterygota</taxon>
        <taxon>Lepidoptera</taxon>
        <taxon>Glossata</taxon>
        <taxon>Ditrysia</taxon>
        <taxon>Pyraloidea</taxon>
        <taxon>Crambidae</taxon>
        <taxon>Crambinae</taxon>
        <taxon>Diatraea</taxon>
    </lineage>
</organism>
<accession>A0A9N9REA4</accession>
<dbReference type="EMBL" id="OU893339">
    <property type="protein sequence ID" value="CAG9796084.1"/>
    <property type="molecule type" value="Genomic_DNA"/>
</dbReference>
<dbReference type="Gene3D" id="1.20.58.390">
    <property type="entry name" value="Neurotransmitter-gated ion-channel transmembrane domain"/>
    <property type="match status" value="1"/>
</dbReference>
<dbReference type="Proteomes" id="UP001153714">
    <property type="component" value="Chromosome 8"/>
</dbReference>
<dbReference type="PANTHER" id="PTHR18945">
    <property type="entry name" value="NEUROTRANSMITTER GATED ION CHANNEL"/>
    <property type="match status" value="1"/>
</dbReference>
<feature type="transmembrane region" description="Helical" evidence="1">
    <location>
        <begin position="516"/>
        <end position="538"/>
    </location>
</feature>
<evidence type="ECO:0000259" key="3">
    <source>
        <dbReference type="Pfam" id="PF02931"/>
    </source>
</evidence>
<keyword evidence="5" id="KW-1185">Reference proteome</keyword>
<dbReference type="InterPro" id="IPR036734">
    <property type="entry name" value="Neur_chan_lig-bd_sf"/>
</dbReference>
<feature type="domain" description="Neurotransmitter-gated ion-channel ligand-binding" evidence="3">
    <location>
        <begin position="34"/>
        <end position="179"/>
    </location>
</feature>
<dbReference type="GO" id="GO:0004888">
    <property type="term" value="F:transmembrane signaling receptor activity"/>
    <property type="evidence" value="ECO:0007669"/>
    <property type="project" value="InterPro"/>
</dbReference>
<evidence type="ECO:0000256" key="2">
    <source>
        <dbReference type="SAM" id="SignalP"/>
    </source>
</evidence>
<feature type="signal peptide" evidence="2">
    <location>
        <begin position="1"/>
        <end position="19"/>
    </location>
</feature>
<keyword evidence="1" id="KW-0812">Transmembrane</keyword>
<feature type="domain" description="Neurotransmitter-gated ion-channel ligand-binding" evidence="3">
    <location>
        <begin position="261"/>
        <end position="452"/>
    </location>
</feature>
<dbReference type="InterPro" id="IPR038050">
    <property type="entry name" value="Neuro_actylchol_rec"/>
</dbReference>
<proteinExistence type="predicted"/>
<dbReference type="InterPro" id="IPR006201">
    <property type="entry name" value="Neur_channel"/>
</dbReference>
<dbReference type="GO" id="GO:0005230">
    <property type="term" value="F:extracellular ligand-gated monoatomic ion channel activity"/>
    <property type="evidence" value="ECO:0007669"/>
    <property type="project" value="InterPro"/>
</dbReference>
<dbReference type="Pfam" id="PF02931">
    <property type="entry name" value="Neur_chan_LBD"/>
    <property type="match status" value="2"/>
</dbReference>
<feature type="transmembrane region" description="Helical" evidence="1">
    <location>
        <begin position="486"/>
        <end position="504"/>
    </location>
</feature>
<gene>
    <name evidence="4" type="ORF">DIATSA_LOCUS13307</name>
</gene>
<name>A0A9N9REA4_9NEOP</name>
<dbReference type="Gene3D" id="2.70.170.10">
    <property type="entry name" value="Neurotransmitter-gated ion-channel ligand-binding domain"/>
    <property type="match status" value="2"/>
</dbReference>
<reference evidence="4" key="1">
    <citation type="submission" date="2021-12" db="EMBL/GenBank/DDBJ databases">
        <authorList>
            <person name="King R."/>
        </authorList>
    </citation>
    <scope>NUCLEOTIDE SEQUENCE</scope>
</reference>
<evidence type="ECO:0000313" key="4">
    <source>
        <dbReference type="EMBL" id="CAG9796084.1"/>
    </source>
</evidence>
<dbReference type="SUPFAM" id="SSF63712">
    <property type="entry name" value="Nicotinic receptor ligand binding domain-like"/>
    <property type="match status" value="2"/>
</dbReference>
<sequence length="623" mass="72775">MDWSTCLIILSGIVHITICKNCVIDNRSVNFDWEKKLHEDLSKCYNSFEAPANNTIIKLSIDMKYFTTDEGDGSLSMLSYATVTWLDERLKWNPKDYFDITNIDYWGYEYWTPTIVATNIAEVDDYYMYGVCTLKFTGDILCVQKKVYKARCIHYITNWPYDELICTLNYAIKHFGNSDSILVPRWNKTADIFGAEYGDEWIIVDYVDTFNVTEKIQIRLTFTLVRNGEVIASVIIYPIVNLILCKNCVIDNRSVNSYREKKLLDDLSKCSSPIEAPSNNTIVKLRIIMKYFIIDEYDDSLFAYCYAVTTWIDDRLKWIPKDYYDITDIEFWSYQYWMPPVVLINTGEKDDYVYYGMCNSKWTGEVFCMPKIESRGQCISYVTNWPYDTKICTLSYGQRYDERSNIILVPLSNKTASLLGAEYGAEWIITDYQDDFNVTNKIKIRLTFTLERNAEGLASVTICPSVLLAILTLVTIFRDVNNFKRFWMTCFVVFCHIYYLQTLTNLMPRFESEVPAILIFFRFSLLMSSLLVILTLALKQFKYRKTSPPVWVTSVNSLVFNYYGKYLILPRWNVISSESVNVKNVEAWNDFGNILNSILLLIYTFLYLIMMLVYVPKPPPLAF</sequence>
<feature type="chain" id="PRO_5040159372" description="Neurotransmitter-gated ion-channel ligand-binding domain-containing protein" evidence="2">
    <location>
        <begin position="20"/>
        <end position="623"/>
    </location>
</feature>
<evidence type="ECO:0000313" key="5">
    <source>
        <dbReference type="Proteomes" id="UP001153714"/>
    </source>
</evidence>
<keyword evidence="1" id="KW-0472">Membrane</keyword>
<dbReference type="AlphaFoldDB" id="A0A9N9REA4"/>
<dbReference type="GO" id="GO:0016020">
    <property type="term" value="C:membrane"/>
    <property type="evidence" value="ECO:0007669"/>
    <property type="project" value="InterPro"/>
</dbReference>